<evidence type="ECO:0000313" key="2">
    <source>
        <dbReference type="EMBL" id="KAE8920238.1"/>
    </source>
</evidence>
<evidence type="ECO:0000256" key="1">
    <source>
        <dbReference type="SAM" id="MobiDB-lite"/>
    </source>
</evidence>
<dbReference type="EMBL" id="QXGC01003494">
    <property type="protein sequence ID" value="KAE9175264.1"/>
    <property type="molecule type" value="Genomic_DNA"/>
</dbReference>
<dbReference type="Proteomes" id="UP000460718">
    <property type="component" value="Unassembled WGS sequence"/>
</dbReference>
<evidence type="ECO:0000313" key="4">
    <source>
        <dbReference type="EMBL" id="KAE9071328.1"/>
    </source>
</evidence>
<evidence type="ECO:0000313" key="17">
    <source>
        <dbReference type="Proteomes" id="UP000441208"/>
    </source>
</evidence>
<comment type="caution">
    <text evidence="5">The sequence shown here is derived from an EMBL/GenBank/DDBJ whole genome shotgun (WGS) entry which is preliminary data.</text>
</comment>
<evidence type="ECO:0000313" key="21">
    <source>
        <dbReference type="Proteomes" id="UP000488956"/>
    </source>
</evidence>
<dbReference type="Proteomes" id="UP000429523">
    <property type="component" value="Unassembled WGS sequence"/>
</dbReference>
<dbReference type="EMBL" id="QXGA01003846">
    <property type="protein sequence ID" value="KAE9078726.1"/>
    <property type="molecule type" value="Genomic_DNA"/>
</dbReference>
<reference evidence="12 13" key="1">
    <citation type="submission" date="2018-08" db="EMBL/GenBank/DDBJ databases">
        <title>Genomic investigation of the strawberry pathogen Phytophthora fragariae indicates pathogenicity is determined by transcriptional variation in three key races.</title>
        <authorList>
            <person name="Adams T.M."/>
            <person name="Armitage A.D."/>
            <person name="Sobczyk M.K."/>
            <person name="Bates H.J."/>
            <person name="Dunwell J.M."/>
            <person name="Nellist C.F."/>
            <person name="Harrison R.J."/>
        </authorList>
    </citation>
    <scope>NUCLEOTIDE SEQUENCE [LARGE SCALE GENOMIC DNA]</scope>
    <source>
        <strain evidence="10 14">A4</strain>
        <strain evidence="8 15">BC-1</strain>
        <strain evidence="7 19">BC-23</strain>
        <strain evidence="9 13">NOV-27</strain>
        <strain evidence="6 16">NOV-5</strain>
        <strain evidence="5 17">NOV-71</strain>
        <strain evidence="11 20">NOV-77</strain>
        <strain evidence="2 12">NOV-9</strain>
        <strain evidence="4 21">ONT-3</strain>
        <strain evidence="3 18">SCRP245</strain>
    </source>
</reference>
<dbReference type="EMBL" id="QXGD01002815">
    <property type="protein sequence ID" value="KAE9183808.1"/>
    <property type="molecule type" value="Genomic_DNA"/>
</dbReference>
<evidence type="ECO:0000313" key="19">
    <source>
        <dbReference type="Proteomes" id="UP000476176"/>
    </source>
</evidence>
<evidence type="ECO:0000313" key="12">
    <source>
        <dbReference type="Proteomes" id="UP000429523"/>
    </source>
</evidence>
<dbReference type="EMBL" id="QXGB01000547">
    <property type="protein sequence ID" value="KAE9211113.1"/>
    <property type="molecule type" value="Genomic_DNA"/>
</dbReference>
<dbReference type="Proteomes" id="UP000433483">
    <property type="component" value="Unassembled WGS sequence"/>
</dbReference>
<dbReference type="Proteomes" id="UP000440732">
    <property type="component" value="Unassembled WGS sequence"/>
</dbReference>
<dbReference type="Proteomes" id="UP000486351">
    <property type="component" value="Unassembled WGS sequence"/>
</dbReference>
<dbReference type="Proteomes" id="UP000441208">
    <property type="component" value="Unassembled WGS sequence"/>
</dbReference>
<dbReference type="Proteomes" id="UP000437068">
    <property type="component" value="Unassembled WGS sequence"/>
</dbReference>
<gene>
    <name evidence="10" type="ORF">PF001_g26801</name>
    <name evidence="8" type="ORF">PF002_g26610</name>
    <name evidence="7" type="ORF">PF004_g26442</name>
    <name evidence="9" type="ORF">PF005_g11126</name>
    <name evidence="6" type="ORF">PF006_g27655</name>
    <name evidence="5" type="ORF">PF007_g25827</name>
    <name evidence="11" type="ORF">PF008_g11041</name>
    <name evidence="2" type="ORF">PF009_g29465</name>
    <name evidence="4" type="ORF">PF010_g25913</name>
    <name evidence="3" type="ORF">PF011_g26244</name>
</gene>
<dbReference type="OrthoDB" id="10275043at2759"/>
<evidence type="ECO:0000313" key="20">
    <source>
        <dbReference type="Proteomes" id="UP000486351"/>
    </source>
</evidence>
<dbReference type="Proteomes" id="UP000440367">
    <property type="component" value="Unassembled WGS sequence"/>
</dbReference>
<evidence type="ECO:0000313" key="11">
    <source>
        <dbReference type="EMBL" id="KAE9340569.1"/>
    </source>
</evidence>
<accession>A0A6A3QCD6</accession>
<dbReference type="Proteomes" id="UP000476176">
    <property type="component" value="Unassembled WGS sequence"/>
</dbReference>
<dbReference type="AlphaFoldDB" id="A0A6A3QCD6"/>
<evidence type="ECO:0000313" key="7">
    <source>
        <dbReference type="EMBL" id="KAE9175264.1"/>
    </source>
</evidence>
<evidence type="ECO:0000313" key="15">
    <source>
        <dbReference type="Proteomes" id="UP000440367"/>
    </source>
</evidence>
<evidence type="ECO:0000313" key="18">
    <source>
        <dbReference type="Proteomes" id="UP000460718"/>
    </source>
</evidence>
<proteinExistence type="predicted"/>
<evidence type="ECO:0000313" key="8">
    <source>
        <dbReference type="EMBL" id="KAE9183808.1"/>
    </source>
</evidence>
<sequence>MNEATQPQEPARDVVNSVTEHNPKTYQEVMRSKFNGK</sequence>
<organism evidence="5 17">
    <name type="scientific">Phytophthora fragariae</name>
    <dbReference type="NCBI Taxonomy" id="53985"/>
    <lineage>
        <taxon>Eukaryota</taxon>
        <taxon>Sar</taxon>
        <taxon>Stramenopiles</taxon>
        <taxon>Oomycota</taxon>
        <taxon>Peronosporomycetes</taxon>
        <taxon>Peronosporales</taxon>
        <taxon>Peronosporaceae</taxon>
        <taxon>Phytophthora</taxon>
    </lineage>
</organism>
<evidence type="ECO:0000313" key="5">
    <source>
        <dbReference type="EMBL" id="KAE9073374.1"/>
    </source>
</evidence>
<evidence type="ECO:0000313" key="6">
    <source>
        <dbReference type="EMBL" id="KAE9078726.1"/>
    </source>
</evidence>
<dbReference type="EMBL" id="QXGE01003457">
    <property type="protein sequence ID" value="KAE9274989.1"/>
    <property type="molecule type" value="Genomic_DNA"/>
</dbReference>
<keyword evidence="13" id="KW-1185">Reference proteome</keyword>
<evidence type="ECO:0000313" key="14">
    <source>
        <dbReference type="Proteomes" id="UP000437068"/>
    </source>
</evidence>
<evidence type="ECO:0000313" key="9">
    <source>
        <dbReference type="EMBL" id="KAE9211113.1"/>
    </source>
</evidence>
<evidence type="ECO:0000313" key="13">
    <source>
        <dbReference type="Proteomes" id="UP000433483"/>
    </source>
</evidence>
<evidence type="ECO:0000313" key="16">
    <source>
        <dbReference type="Proteomes" id="UP000440732"/>
    </source>
</evidence>
<dbReference type="EMBL" id="QXFW01003423">
    <property type="protein sequence ID" value="KAE8970875.1"/>
    <property type="molecule type" value="Genomic_DNA"/>
</dbReference>
<feature type="region of interest" description="Disordered" evidence="1">
    <location>
        <begin position="1"/>
        <end position="22"/>
    </location>
</feature>
<dbReference type="EMBL" id="QXFX01003082">
    <property type="protein sequence ID" value="KAE9071328.1"/>
    <property type="molecule type" value="Genomic_DNA"/>
</dbReference>
<evidence type="ECO:0000313" key="10">
    <source>
        <dbReference type="EMBL" id="KAE9274989.1"/>
    </source>
</evidence>
<dbReference type="Proteomes" id="UP000488956">
    <property type="component" value="Unassembled WGS sequence"/>
</dbReference>
<dbReference type="EMBL" id="QXGF01004140">
    <property type="protein sequence ID" value="KAE8920238.1"/>
    <property type="molecule type" value="Genomic_DNA"/>
</dbReference>
<protein>
    <submittedName>
        <fullName evidence="5">Uncharacterized protein</fullName>
    </submittedName>
</protein>
<evidence type="ECO:0000313" key="3">
    <source>
        <dbReference type="EMBL" id="KAE8970875.1"/>
    </source>
</evidence>
<name>A0A6A3QCD6_9STRA</name>
<dbReference type="EMBL" id="QXFZ01002833">
    <property type="protein sequence ID" value="KAE9073374.1"/>
    <property type="molecule type" value="Genomic_DNA"/>
</dbReference>
<dbReference type="EMBL" id="QXFY01000576">
    <property type="protein sequence ID" value="KAE9340569.1"/>
    <property type="molecule type" value="Genomic_DNA"/>
</dbReference>